<dbReference type="Proteomes" id="UP001233999">
    <property type="component" value="Unassembled WGS sequence"/>
</dbReference>
<feature type="non-terminal residue" evidence="3">
    <location>
        <position position="1"/>
    </location>
</feature>
<name>A0AAD7Z9T6_DIPPU</name>
<evidence type="ECO:0000256" key="1">
    <source>
        <dbReference type="SAM" id="Coils"/>
    </source>
</evidence>
<reference evidence="3" key="2">
    <citation type="submission" date="2023-05" db="EMBL/GenBank/DDBJ databases">
        <authorList>
            <person name="Fouks B."/>
        </authorList>
    </citation>
    <scope>NUCLEOTIDE SEQUENCE</scope>
    <source>
        <strain evidence="3">Stay&amp;Tobe</strain>
        <tissue evidence="3">Testes</tissue>
    </source>
</reference>
<evidence type="ECO:0000313" key="3">
    <source>
        <dbReference type="EMBL" id="KAJ9576227.1"/>
    </source>
</evidence>
<dbReference type="AlphaFoldDB" id="A0AAD7Z9T6"/>
<reference evidence="3" key="1">
    <citation type="journal article" date="2023" name="IScience">
        <title>Live-bearing cockroach genome reveals convergent evolutionary mechanisms linked to viviparity in insects and beyond.</title>
        <authorList>
            <person name="Fouks B."/>
            <person name="Harrison M.C."/>
            <person name="Mikhailova A.A."/>
            <person name="Marchal E."/>
            <person name="English S."/>
            <person name="Carruthers M."/>
            <person name="Jennings E.C."/>
            <person name="Chiamaka E.L."/>
            <person name="Frigard R.A."/>
            <person name="Pippel M."/>
            <person name="Attardo G.M."/>
            <person name="Benoit J.B."/>
            <person name="Bornberg-Bauer E."/>
            <person name="Tobe S.S."/>
        </authorList>
    </citation>
    <scope>NUCLEOTIDE SEQUENCE</scope>
    <source>
        <strain evidence="3">Stay&amp;Tobe</strain>
    </source>
</reference>
<keyword evidence="4" id="KW-1185">Reference proteome</keyword>
<protein>
    <submittedName>
        <fullName evidence="3">Uncharacterized protein</fullName>
    </submittedName>
</protein>
<feature type="region of interest" description="Disordered" evidence="2">
    <location>
        <begin position="134"/>
        <end position="170"/>
    </location>
</feature>
<feature type="coiled-coil region" evidence="1">
    <location>
        <begin position="193"/>
        <end position="220"/>
    </location>
</feature>
<accession>A0AAD7Z9T6</accession>
<feature type="compositionally biased region" description="Basic and acidic residues" evidence="2">
    <location>
        <begin position="159"/>
        <end position="170"/>
    </location>
</feature>
<evidence type="ECO:0000313" key="4">
    <source>
        <dbReference type="Proteomes" id="UP001233999"/>
    </source>
</evidence>
<feature type="compositionally biased region" description="Polar residues" evidence="2">
    <location>
        <begin position="145"/>
        <end position="157"/>
    </location>
</feature>
<feature type="compositionally biased region" description="Low complexity" evidence="2">
    <location>
        <begin position="94"/>
        <end position="115"/>
    </location>
</feature>
<organism evidence="3 4">
    <name type="scientific">Diploptera punctata</name>
    <name type="common">Pacific beetle cockroach</name>
    <dbReference type="NCBI Taxonomy" id="6984"/>
    <lineage>
        <taxon>Eukaryota</taxon>
        <taxon>Metazoa</taxon>
        <taxon>Ecdysozoa</taxon>
        <taxon>Arthropoda</taxon>
        <taxon>Hexapoda</taxon>
        <taxon>Insecta</taxon>
        <taxon>Pterygota</taxon>
        <taxon>Neoptera</taxon>
        <taxon>Polyneoptera</taxon>
        <taxon>Dictyoptera</taxon>
        <taxon>Blattodea</taxon>
        <taxon>Blaberoidea</taxon>
        <taxon>Blaberidae</taxon>
        <taxon>Diplopterinae</taxon>
        <taxon>Diploptera</taxon>
    </lineage>
</organism>
<evidence type="ECO:0000256" key="2">
    <source>
        <dbReference type="SAM" id="MobiDB-lite"/>
    </source>
</evidence>
<proteinExistence type="predicted"/>
<keyword evidence="1" id="KW-0175">Coiled coil</keyword>
<comment type="caution">
    <text evidence="3">The sequence shown here is derived from an EMBL/GenBank/DDBJ whole genome shotgun (WGS) entry which is preliminary data.</text>
</comment>
<sequence length="263" mass="29074">DVNLLSNGITMSAGGDLGATAAAFYKLSDSSSSSAASASEPEDCPSEVHEPSPPNKKQRLLCPTQQSQESEYHLVPPPSSSPTLDIMMKAGGINNHHNNNNSMTHNNNNSTSSSHPMKRTMDDVLKRLTSKMHISNAREEKRPTPASTPTGKSTSVGEHQPDVSPPHHGDAVVTSAVMDGAAVLHQALAGESFLEKERRLSEMIRQLQMVREQLLTQQEQQSKATLVSICHYIKLYFKNAIMHQTRFFFEKKILTHLCFYQRH</sequence>
<gene>
    <name evidence="3" type="ORF">L9F63_006889</name>
</gene>
<feature type="compositionally biased region" description="Low complexity" evidence="2">
    <location>
        <begin position="28"/>
        <end position="39"/>
    </location>
</feature>
<feature type="non-terminal residue" evidence="3">
    <location>
        <position position="263"/>
    </location>
</feature>
<dbReference type="EMBL" id="JASPKZ010009803">
    <property type="protein sequence ID" value="KAJ9576227.1"/>
    <property type="molecule type" value="Genomic_DNA"/>
</dbReference>
<feature type="region of interest" description="Disordered" evidence="2">
    <location>
        <begin position="27"/>
        <end position="117"/>
    </location>
</feature>